<evidence type="ECO:0000256" key="11">
    <source>
        <dbReference type="PROSITE-ProRule" id="PRU00042"/>
    </source>
</evidence>
<evidence type="ECO:0000256" key="1">
    <source>
        <dbReference type="ARBA" id="ARBA00004123"/>
    </source>
</evidence>
<name>A0A8C5BE54_GADMO</name>
<evidence type="ECO:0000256" key="2">
    <source>
        <dbReference type="ARBA" id="ARBA00022723"/>
    </source>
</evidence>
<evidence type="ECO:0000256" key="5">
    <source>
        <dbReference type="ARBA" id="ARBA00022833"/>
    </source>
</evidence>
<feature type="compositionally biased region" description="Low complexity" evidence="12">
    <location>
        <begin position="316"/>
        <end position="327"/>
    </location>
</feature>
<evidence type="ECO:0000313" key="14">
    <source>
        <dbReference type="Ensembl" id="ENSGMOP00000044746.1"/>
    </source>
</evidence>
<feature type="region of interest" description="Disordered" evidence="12">
    <location>
        <begin position="1"/>
        <end position="100"/>
    </location>
</feature>
<keyword evidence="3" id="KW-0677">Repeat</keyword>
<evidence type="ECO:0000256" key="12">
    <source>
        <dbReference type="SAM" id="MobiDB-lite"/>
    </source>
</evidence>
<dbReference type="InterPro" id="IPR028440">
    <property type="entry name" value="TRPS1"/>
</dbReference>
<feature type="compositionally biased region" description="Basic and acidic residues" evidence="12">
    <location>
        <begin position="11"/>
        <end position="38"/>
    </location>
</feature>
<feature type="region of interest" description="Disordered" evidence="12">
    <location>
        <begin position="268"/>
        <end position="289"/>
    </location>
</feature>
<feature type="region of interest" description="Disordered" evidence="12">
    <location>
        <begin position="307"/>
        <end position="348"/>
    </location>
</feature>
<evidence type="ECO:0000256" key="7">
    <source>
        <dbReference type="ARBA" id="ARBA00023125"/>
    </source>
</evidence>
<dbReference type="Ensembl" id="ENSGMOT00000069609.1">
    <property type="protein sequence ID" value="ENSGMOP00000044746.1"/>
    <property type="gene ID" value="ENSGMOG00000031763.1"/>
</dbReference>
<dbReference type="GO" id="GO:0008270">
    <property type="term" value="F:zinc ion binding"/>
    <property type="evidence" value="ECO:0007669"/>
    <property type="project" value="UniProtKB-KW"/>
</dbReference>
<keyword evidence="8" id="KW-0804">Transcription</keyword>
<keyword evidence="15" id="KW-1185">Reference proteome</keyword>
<evidence type="ECO:0000256" key="3">
    <source>
        <dbReference type="ARBA" id="ARBA00022737"/>
    </source>
</evidence>
<comment type="subcellular location">
    <subcellularLocation>
        <location evidence="1">Nucleus</location>
    </subcellularLocation>
</comment>
<feature type="compositionally biased region" description="Gly residues" evidence="12">
    <location>
        <begin position="133"/>
        <end position="144"/>
    </location>
</feature>
<dbReference type="PROSITE" id="PS50157">
    <property type="entry name" value="ZINC_FINGER_C2H2_2"/>
    <property type="match status" value="2"/>
</dbReference>
<evidence type="ECO:0000256" key="4">
    <source>
        <dbReference type="ARBA" id="ARBA00022771"/>
    </source>
</evidence>
<dbReference type="GO" id="GO:0003677">
    <property type="term" value="F:DNA binding"/>
    <property type="evidence" value="ECO:0007669"/>
    <property type="project" value="UniProtKB-KW"/>
</dbReference>
<feature type="domain" description="C2H2-type" evidence="13">
    <location>
        <begin position="178"/>
        <end position="206"/>
    </location>
</feature>
<feature type="compositionally biased region" description="Acidic residues" evidence="12">
    <location>
        <begin position="46"/>
        <end position="92"/>
    </location>
</feature>
<keyword evidence="9" id="KW-0539">Nucleus</keyword>
<dbReference type="AlphaFoldDB" id="A0A8C5BE54"/>
<dbReference type="FunFam" id="3.30.160.60:FF:000073">
    <property type="entry name" value="IKAROS family zinc finger 1"/>
    <property type="match status" value="1"/>
</dbReference>
<keyword evidence="7" id="KW-0238">DNA-binding</keyword>
<evidence type="ECO:0000256" key="10">
    <source>
        <dbReference type="ARBA" id="ARBA00038390"/>
    </source>
</evidence>
<sequence length="466" mass="50069">MDCSEALKAAVKSEPEEMETDQRCRGADQEKESTDPRGEAGQGGGGEEEEEEEEAASEEGLEEGYDDEEEEEEEGNDEEDERGMEAVDEGESPSEPQDLSLVDFSRSYGCKSLFAEGAEPGDADDAPALGSSPCGGGGGGGGQSGSSSKLNCDICGLSCISINVLLVHKRSHTVEKPYKCNHCGRSYKQRSSLEEHRERCHVYAQNRGSVETVSHVEDGQAARSQMGSERALLLDKLASNVAKRKSSMPQKFTGDNGVCLDLSFNRGPMRPTDATDPPLRGSPGADITALDHETPLSHRHYPVQLTRSPHTNGHKLPLLAPGGLSLPAPSPQGPHHGLEPSPGDASPVPQSLIYNLGHLLGGFPNGLPHPHPHTQGPAQGLSMGPLEAMRVLKTEGDPGGLLAPAGALYPCSHCRVIYLDYVMFTIHMGCHGFRDPLECNVCGHRSRDRYEFTSHIARGEHRTELK</sequence>
<reference evidence="14" key="2">
    <citation type="submission" date="2025-09" db="UniProtKB">
        <authorList>
            <consortium name="Ensembl"/>
        </authorList>
    </citation>
    <scope>IDENTIFICATION</scope>
</reference>
<keyword evidence="6" id="KW-0805">Transcription regulation</keyword>
<reference evidence="14" key="1">
    <citation type="submission" date="2025-08" db="UniProtKB">
        <authorList>
            <consortium name="Ensembl"/>
        </authorList>
    </citation>
    <scope>IDENTIFICATION</scope>
</reference>
<dbReference type="Proteomes" id="UP000694546">
    <property type="component" value="Chromosome 3"/>
</dbReference>
<feature type="region of interest" description="Disordered" evidence="12">
    <location>
        <begin position="118"/>
        <end position="145"/>
    </location>
</feature>
<accession>A0A8C5BE54</accession>
<dbReference type="InterPro" id="IPR036236">
    <property type="entry name" value="Znf_C2H2_sf"/>
</dbReference>
<dbReference type="GeneTree" id="ENSGT00940000156782"/>
<dbReference type="SMART" id="SM00355">
    <property type="entry name" value="ZnF_C2H2"/>
    <property type="match status" value="4"/>
</dbReference>
<evidence type="ECO:0000256" key="9">
    <source>
        <dbReference type="ARBA" id="ARBA00023242"/>
    </source>
</evidence>
<dbReference type="SUPFAM" id="SSF57667">
    <property type="entry name" value="beta-beta-alpha zinc fingers"/>
    <property type="match status" value="2"/>
</dbReference>
<evidence type="ECO:0000313" key="15">
    <source>
        <dbReference type="Proteomes" id="UP000694546"/>
    </source>
</evidence>
<keyword evidence="4 11" id="KW-0863">Zinc-finger</keyword>
<dbReference type="PANTHER" id="PTHR47034:SF2">
    <property type="entry name" value="IKAROS FAMILY ZINC FINGER 4"/>
    <property type="match status" value="1"/>
</dbReference>
<dbReference type="GO" id="GO:0003700">
    <property type="term" value="F:DNA-binding transcription factor activity"/>
    <property type="evidence" value="ECO:0007669"/>
    <property type="project" value="InterPro"/>
</dbReference>
<keyword evidence="2" id="KW-0479">Metal-binding</keyword>
<dbReference type="Gene3D" id="3.30.160.60">
    <property type="entry name" value="Classic Zinc Finger"/>
    <property type="match status" value="2"/>
</dbReference>
<evidence type="ECO:0000256" key="8">
    <source>
        <dbReference type="ARBA" id="ARBA00023163"/>
    </source>
</evidence>
<feature type="domain" description="C2H2-type" evidence="13">
    <location>
        <begin position="150"/>
        <end position="177"/>
    </location>
</feature>
<dbReference type="GO" id="GO:0005634">
    <property type="term" value="C:nucleus"/>
    <property type="evidence" value="ECO:0007669"/>
    <property type="project" value="UniProtKB-SubCell"/>
</dbReference>
<dbReference type="PROSITE" id="PS00028">
    <property type="entry name" value="ZINC_FINGER_C2H2_1"/>
    <property type="match status" value="3"/>
</dbReference>
<evidence type="ECO:0000256" key="6">
    <source>
        <dbReference type="ARBA" id="ARBA00023015"/>
    </source>
</evidence>
<proteinExistence type="inferred from homology"/>
<evidence type="ECO:0000259" key="13">
    <source>
        <dbReference type="PROSITE" id="PS50157"/>
    </source>
</evidence>
<keyword evidence="5" id="KW-0862">Zinc</keyword>
<protein>
    <recommendedName>
        <fullName evidence="13">C2H2-type domain-containing protein</fullName>
    </recommendedName>
</protein>
<organism evidence="14 15">
    <name type="scientific">Gadus morhua</name>
    <name type="common">Atlantic cod</name>
    <dbReference type="NCBI Taxonomy" id="8049"/>
    <lineage>
        <taxon>Eukaryota</taxon>
        <taxon>Metazoa</taxon>
        <taxon>Chordata</taxon>
        <taxon>Craniata</taxon>
        <taxon>Vertebrata</taxon>
        <taxon>Euteleostomi</taxon>
        <taxon>Actinopterygii</taxon>
        <taxon>Neopterygii</taxon>
        <taxon>Teleostei</taxon>
        <taxon>Neoteleostei</taxon>
        <taxon>Acanthomorphata</taxon>
        <taxon>Zeiogadaria</taxon>
        <taxon>Gadariae</taxon>
        <taxon>Gadiformes</taxon>
        <taxon>Gadoidei</taxon>
        <taxon>Gadidae</taxon>
        <taxon>Gadus</taxon>
    </lineage>
</organism>
<dbReference type="PANTHER" id="PTHR47034">
    <property type="entry name" value="ZINC FINGER TRANSCRIPTION FACTOR TRPS1"/>
    <property type="match status" value="1"/>
</dbReference>
<dbReference type="InterPro" id="IPR013087">
    <property type="entry name" value="Znf_C2H2_type"/>
</dbReference>
<dbReference type="Pfam" id="PF00096">
    <property type="entry name" value="zf-C2H2"/>
    <property type="match status" value="1"/>
</dbReference>
<comment type="similarity">
    <text evidence="10">Belongs to the Ikaros C2H2-type zinc-finger protein family.</text>
</comment>